<evidence type="ECO:0000313" key="4">
    <source>
        <dbReference type="Proteomes" id="UP000789595"/>
    </source>
</evidence>
<sequence length="258" mass="28380">MAAILDASDALARMTQLMENAPPPRLSKDQPELKRPTREWLDSMYGADKKKSEASGEPAWVADHVAKNEALRKAIEEKEEMTLCEGERPYEDEPSTTPLLADDRDVVLKAVQRDGFALARAPVSFRSDEEIVRAAVGQAPRALKYASDELRANRDLVLECVKREGLALHGASAELGTDPEIVEAAMAQIAEAALKAEADEEEELRQCPVAPFYPEGQDHTTYKWRTERLPSDPTFELPAEVAGDLHGKKPPPPAAAED</sequence>
<organism evidence="3 4">
    <name type="scientific">Pelagomonas calceolata</name>
    <dbReference type="NCBI Taxonomy" id="35677"/>
    <lineage>
        <taxon>Eukaryota</taxon>
        <taxon>Sar</taxon>
        <taxon>Stramenopiles</taxon>
        <taxon>Ochrophyta</taxon>
        <taxon>Pelagophyceae</taxon>
        <taxon>Pelagomonadales</taxon>
        <taxon>Pelagomonadaceae</taxon>
        <taxon>Pelagomonas</taxon>
    </lineage>
</organism>
<keyword evidence="4" id="KW-1185">Reference proteome</keyword>
<evidence type="ECO:0000313" key="3">
    <source>
        <dbReference type="EMBL" id="CAH0373016.1"/>
    </source>
</evidence>
<comment type="caution">
    <text evidence="3">The sequence shown here is derived from an EMBL/GenBank/DDBJ whole genome shotgun (WGS) entry which is preliminary data.</text>
</comment>
<dbReference type="EMBL" id="CAKKNE010000004">
    <property type="protein sequence ID" value="CAH0373016.1"/>
    <property type="molecule type" value="Genomic_DNA"/>
</dbReference>
<proteinExistence type="predicted"/>
<evidence type="ECO:0000259" key="2">
    <source>
        <dbReference type="Pfam" id="PF13475"/>
    </source>
</evidence>
<accession>A0A8J2X3J8</accession>
<dbReference type="OrthoDB" id="206348at2759"/>
<dbReference type="Pfam" id="PF13475">
    <property type="entry name" value="DUF4116"/>
    <property type="match status" value="1"/>
</dbReference>
<name>A0A8J2X3J8_9STRA</name>
<feature type="domain" description="DUF4116" evidence="2">
    <location>
        <begin position="103"/>
        <end position="151"/>
    </location>
</feature>
<dbReference type="AlphaFoldDB" id="A0A8J2X3J8"/>
<dbReference type="Proteomes" id="UP000789595">
    <property type="component" value="Unassembled WGS sequence"/>
</dbReference>
<evidence type="ECO:0000256" key="1">
    <source>
        <dbReference type="SAM" id="MobiDB-lite"/>
    </source>
</evidence>
<feature type="region of interest" description="Disordered" evidence="1">
    <location>
        <begin position="227"/>
        <end position="258"/>
    </location>
</feature>
<dbReference type="InterPro" id="IPR025197">
    <property type="entry name" value="DUF4116"/>
</dbReference>
<reference evidence="3" key="1">
    <citation type="submission" date="2021-11" db="EMBL/GenBank/DDBJ databases">
        <authorList>
            <consortium name="Genoscope - CEA"/>
            <person name="William W."/>
        </authorList>
    </citation>
    <scope>NUCLEOTIDE SEQUENCE</scope>
</reference>
<feature type="region of interest" description="Disordered" evidence="1">
    <location>
        <begin position="17"/>
        <end position="38"/>
    </location>
</feature>
<feature type="compositionally biased region" description="Basic and acidic residues" evidence="1">
    <location>
        <begin position="26"/>
        <end position="38"/>
    </location>
</feature>
<gene>
    <name evidence="3" type="ORF">PECAL_4P01810</name>
</gene>
<protein>
    <recommendedName>
        <fullName evidence="2">DUF4116 domain-containing protein</fullName>
    </recommendedName>
</protein>